<keyword evidence="7" id="KW-1185">Reference proteome</keyword>
<dbReference type="InterPro" id="IPR000792">
    <property type="entry name" value="Tscrpt_reg_LuxR_C"/>
</dbReference>
<gene>
    <name evidence="6" type="ORF">ACFFTR_30015</name>
</gene>
<dbReference type="RefSeq" id="WP_246656480.1">
    <property type="nucleotide sequence ID" value="NZ_CP061913.1"/>
</dbReference>
<dbReference type="CDD" id="cd17535">
    <property type="entry name" value="REC_NarL-like"/>
    <property type="match status" value="1"/>
</dbReference>
<dbReference type="SUPFAM" id="SSF46894">
    <property type="entry name" value="C-terminal effector domain of the bipartite response regulators"/>
    <property type="match status" value="1"/>
</dbReference>
<dbReference type="SMART" id="SM00448">
    <property type="entry name" value="REC"/>
    <property type="match status" value="1"/>
</dbReference>
<evidence type="ECO:0000256" key="2">
    <source>
        <dbReference type="ARBA" id="ARBA00023125"/>
    </source>
</evidence>
<keyword evidence="2" id="KW-0238">DNA-binding</keyword>
<dbReference type="Proteomes" id="UP001589608">
    <property type="component" value="Unassembled WGS sequence"/>
</dbReference>
<dbReference type="CDD" id="cd06170">
    <property type="entry name" value="LuxR_C_like"/>
    <property type="match status" value="1"/>
</dbReference>
<dbReference type="SMART" id="SM00421">
    <property type="entry name" value="HTH_LUXR"/>
    <property type="match status" value="1"/>
</dbReference>
<dbReference type="InterPro" id="IPR016032">
    <property type="entry name" value="Sig_transdc_resp-reg_C-effctor"/>
</dbReference>
<dbReference type="Gene3D" id="3.40.50.2300">
    <property type="match status" value="1"/>
</dbReference>
<reference evidence="6 7" key="1">
    <citation type="submission" date="2024-09" db="EMBL/GenBank/DDBJ databases">
        <authorList>
            <person name="Sun Q."/>
            <person name="Mori K."/>
        </authorList>
    </citation>
    <scope>NUCLEOTIDE SEQUENCE [LARGE SCALE GENOMIC DNA]</scope>
    <source>
        <strain evidence="6 7">JCM 3307</strain>
    </source>
</reference>
<dbReference type="InterPro" id="IPR039420">
    <property type="entry name" value="WalR-like"/>
</dbReference>
<evidence type="ECO:0000313" key="6">
    <source>
        <dbReference type="EMBL" id="MFB9447349.1"/>
    </source>
</evidence>
<dbReference type="EMBL" id="JBHMCA010000053">
    <property type="protein sequence ID" value="MFB9447349.1"/>
    <property type="molecule type" value="Genomic_DNA"/>
</dbReference>
<organism evidence="6 7">
    <name type="scientific">Dactylosporangium vinaceum</name>
    <dbReference type="NCBI Taxonomy" id="53362"/>
    <lineage>
        <taxon>Bacteria</taxon>
        <taxon>Bacillati</taxon>
        <taxon>Actinomycetota</taxon>
        <taxon>Actinomycetes</taxon>
        <taxon>Micromonosporales</taxon>
        <taxon>Micromonosporaceae</taxon>
        <taxon>Dactylosporangium</taxon>
    </lineage>
</organism>
<feature type="modified residue" description="4-aspartylphosphate" evidence="3">
    <location>
        <position position="48"/>
    </location>
</feature>
<dbReference type="Pfam" id="PF00196">
    <property type="entry name" value="GerE"/>
    <property type="match status" value="1"/>
</dbReference>
<keyword evidence="1 3" id="KW-0597">Phosphoprotein</keyword>
<evidence type="ECO:0000256" key="1">
    <source>
        <dbReference type="ARBA" id="ARBA00022553"/>
    </source>
</evidence>
<dbReference type="PANTHER" id="PTHR43214:SF43">
    <property type="entry name" value="TWO-COMPONENT RESPONSE REGULATOR"/>
    <property type="match status" value="1"/>
</dbReference>
<dbReference type="Pfam" id="PF00072">
    <property type="entry name" value="Response_reg"/>
    <property type="match status" value="1"/>
</dbReference>
<evidence type="ECO:0000259" key="4">
    <source>
        <dbReference type="PROSITE" id="PS50043"/>
    </source>
</evidence>
<dbReference type="PRINTS" id="PR00038">
    <property type="entry name" value="HTHLUXR"/>
</dbReference>
<comment type="caution">
    <text evidence="6">The sequence shown here is derived from an EMBL/GenBank/DDBJ whole genome shotgun (WGS) entry which is preliminary data.</text>
</comment>
<dbReference type="PROSITE" id="PS50110">
    <property type="entry name" value="RESPONSE_REGULATORY"/>
    <property type="match status" value="1"/>
</dbReference>
<accession>A0ABV5MER9</accession>
<evidence type="ECO:0000313" key="7">
    <source>
        <dbReference type="Proteomes" id="UP001589608"/>
    </source>
</evidence>
<evidence type="ECO:0000256" key="3">
    <source>
        <dbReference type="PROSITE-ProRule" id="PRU00169"/>
    </source>
</evidence>
<dbReference type="InterPro" id="IPR001789">
    <property type="entry name" value="Sig_transdc_resp-reg_receiver"/>
</dbReference>
<dbReference type="PROSITE" id="PS50043">
    <property type="entry name" value="HTH_LUXR_2"/>
    <property type="match status" value="1"/>
</dbReference>
<name>A0ABV5MER9_9ACTN</name>
<protein>
    <submittedName>
        <fullName evidence="6">Response regulator</fullName>
    </submittedName>
</protein>
<feature type="domain" description="HTH luxR-type" evidence="4">
    <location>
        <begin position="136"/>
        <end position="197"/>
    </location>
</feature>
<evidence type="ECO:0000259" key="5">
    <source>
        <dbReference type="PROSITE" id="PS50110"/>
    </source>
</evidence>
<dbReference type="PANTHER" id="PTHR43214">
    <property type="entry name" value="TWO-COMPONENT RESPONSE REGULATOR"/>
    <property type="match status" value="1"/>
</dbReference>
<feature type="domain" description="Response regulatory" evidence="5">
    <location>
        <begin position="1"/>
        <end position="113"/>
    </location>
</feature>
<sequence length="211" mass="22262">MDDHDLIRRGLRHAFDRTGQFDVVGETGSAAEGIRLANLLRPDVVILDVQLPDGSGLDTASALRHERPGIGIVVLTTFADDDVLFAAMEAGASGFVPKSAPVSEVIAVVRYAASAPASFAAADLAEAMKRRLAPKEPQLNALERQVLALLADGLSVAGIARGLYVSNSTAKHLVARVVEKLGARNRVQALMAALRLGLLPTDTHQTGDHFG</sequence>
<proteinExistence type="predicted"/>
<dbReference type="InterPro" id="IPR011006">
    <property type="entry name" value="CheY-like_superfamily"/>
</dbReference>
<dbReference type="SUPFAM" id="SSF52172">
    <property type="entry name" value="CheY-like"/>
    <property type="match status" value="1"/>
</dbReference>
<dbReference type="InterPro" id="IPR058245">
    <property type="entry name" value="NreC/VraR/RcsB-like_REC"/>
</dbReference>